<evidence type="ECO:0000256" key="3">
    <source>
        <dbReference type="ARBA" id="ARBA00005709"/>
    </source>
</evidence>
<dbReference type="PANTHER" id="PTHR42792">
    <property type="entry name" value="FLAGELLIN"/>
    <property type="match status" value="1"/>
</dbReference>
<keyword evidence="7" id="KW-0969">Cilium</keyword>
<protein>
    <submittedName>
        <fullName evidence="7">Flagellar hook protein FlgL</fullName>
    </submittedName>
</protein>
<name>A0A089YL47_9PSED</name>
<dbReference type="NCBIfam" id="NF009361">
    <property type="entry name" value="PRK12717.1"/>
    <property type="match status" value="1"/>
</dbReference>
<evidence type="ECO:0000313" key="8">
    <source>
        <dbReference type="Proteomes" id="UP000029499"/>
    </source>
</evidence>
<dbReference type="EMBL" id="CP009533">
    <property type="protein sequence ID" value="AIS16304.1"/>
    <property type="molecule type" value="Genomic_DNA"/>
</dbReference>
<dbReference type="eggNOG" id="COG1344">
    <property type="taxonomic scope" value="Bacteria"/>
</dbReference>
<accession>A0A089YL47</accession>
<evidence type="ECO:0000313" key="7">
    <source>
        <dbReference type="EMBL" id="AIS16304.1"/>
    </source>
</evidence>
<keyword evidence="4" id="KW-0964">Secreted</keyword>
<keyword evidence="8" id="KW-1185">Reference proteome</keyword>
<comment type="subcellular location">
    <subcellularLocation>
        <location evidence="1">Bacterial flagellum</location>
    </subcellularLocation>
    <subcellularLocation>
        <location evidence="2">Secreted</location>
    </subcellularLocation>
</comment>
<dbReference type="STRING" id="216142.LT40_02380"/>
<dbReference type="GO" id="GO:0009424">
    <property type="term" value="C:bacterial-type flagellum hook"/>
    <property type="evidence" value="ECO:0007669"/>
    <property type="project" value="InterPro"/>
</dbReference>
<dbReference type="GO" id="GO:0071973">
    <property type="term" value="P:bacterial-type flagellum-dependent cell motility"/>
    <property type="evidence" value="ECO:0007669"/>
    <property type="project" value="InterPro"/>
</dbReference>
<dbReference type="GO" id="GO:0005576">
    <property type="term" value="C:extracellular region"/>
    <property type="evidence" value="ECO:0007669"/>
    <property type="project" value="UniProtKB-SubCell"/>
</dbReference>
<evidence type="ECO:0000256" key="2">
    <source>
        <dbReference type="ARBA" id="ARBA00004613"/>
    </source>
</evidence>
<proteinExistence type="inferred from homology"/>
<comment type="similarity">
    <text evidence="3">Belongs to the bacterial flagellin family.</text>
</comment>
<keyword evidence="7" id="KW-0966">Cell projection</keyword>
<dbReference type="InterPro" id="IPR001492">
    <property type="entry name" value="Flagellin"/>
</dbReference>
<gene>
    <name evidence="7" type="primary">flgL</name>
    <name evidence="7" type="ORF">LT40_02380</name>
</gene>
<sequence length="533" mass="55460">MRISTSQYFETSATGYSKNFSDTAKTQAQISSGNRIQSAGDDPVGAAKLLQLQQQSTLLTQYSGNMTSVTNSLTQEESVLDSITTALQRAQELTIQAGNGGLSDADRTSIASEIGEIEKNVLGLLNTKDSNGQYMFSGSKTSTPPYVQNSDGSYTYQGDQTQLSLQVSDTLQLATNDTGYGILETAVNTSRTQTSMTAPVDANGAVVDDGRVTVSDGRLESLTTYNKAFTDGQPYTLKFASSTQFTITSSKGLDVTSQVGGNGTFDPKANGGTTISLYGVEFDIDVAAKDSDLGTVSDADIAGRTFSLGSKPDSLSSTRNAANTSTAQLTSANVTNTDAYAAGFPAGGAVIKFTSNSEYEVYAQPLTDSSRAIGKGTVDAAASGSTITAAGVTFKLSGEAGAGDSFSVNANSHKTQNVLDTLHQLKTALEKPVTDAKSAQALKNATDSALGNLASANENIDISRGQIGARLNSLAIQNDENVSLALANKSTQSAIADTDFATASVTLSLQQTMLQASQLAFAKISQLSLFNKL</sequence>
<reference evidence="7 8" key="1">
    <citation type="journal article" date="2015" name="J. Biotechnol.">
        <title>Complete genome sequence of Pseudomonas rhizosphaerae IH5T (=DSM 16299T), a phosphate-solubilizing rhizobacterium for bacterial biofertilizer.</title>
        <authorList>
            <person name="Kwak Y."/>
            <person name="Jung B.K."/>
            <person name="Shin J.H."/>
        </authorList>
    </citation>
    <scope>NUCLEOTIDE SEQUENCE [LARGE SCALE GENOMIC DNA]</scope>
    <source>
        <strain evidence="7">DSM 16299</strain>
    </source>
</reference>
<evidence type="ECO:0000256" key="1">
    <source>
        <dbReference type="ARBA" id="ARBA00004365"/>
    </source>
</evidence>
<dbReference type="InterPro" id="IPR001029">
    <property type="entry name" value="Flagellin_N"/>
</dbReference>
<dbReference type="SUPFAM" id="SSF64518">
    <property type="entry name" value="Phase 1 flagellin"/>
    <property type="match status" value="1"/>
</dbReference>
<evidence type="ECO:0000256" key="4">
    <source>
        <dbReference type="ARBA" id="ARBA00022525"/>
    </source>
</evidence>
<dbReference type="AlphaFoldDB" id="A0A089YL47"/>
<dbReference type="Gene3D" id="1.20.1330.10">
    <property type="entry name" value="f41 fragment of flagellin, N-terminal domain"/>
    <property type="match status" value="2"/>
</dbReference>
<dbReference type="InterPro" id="IPR013384">
    <property type="entry name" value="Flagell_FlgL"/>
</dbReference>
<dbReference type="RefSeq" id="WP_043186015.1">
    <property type="nucleotide sequence ID" value="NZ_CP009533.1"/>
</dbReference>
<evidence type="ECO:0000259" key="6">
    <source>
        <dbReference type="Pfam" id="PF00669"/>
    </source>
</evidence>
<dbReference type="OrthoDB" id="9768249at2"/>
<evidence type="ECO:0000256" key="5">
    <source>
        <dbReference type="ARBA" id="ARBA00023143"/>
    </source>
</evidence>
<dbReference type="Proteomes" id="UP000029499">
    <property type="component" value="Chromosome"/>
</dbReference>
<keyword evidence="5" id="KW-0975">Bacterial flagellum</keyword>
<keyword evidence="7" id="KW-0282">Flagellum</keyword>
<organism evidence="7 8">
    <name type="scientific">Pseudomonas rhizosphaerae</name>
    <dbReference type="NCBI Taxonomy" id="216142"/>
    <lineage>
        <taxon>Bacteria</taxon>
        <taxon>Pseudomonadati</taxon>
        <taxon>Pseudomonadota</taxon>
        <taxon>Gammaproteobacteria</taxon>
        <taxon>Pseudomonadales</taxon>
        <taxon>Pseudomonadaceae</taxon>
        <taxon>Pseudomonas</taxon>
    </lineage>
</organism>
<feature type="domain" description="Flagellin N-terminal" evidence="6">
    <location>
        <begin position="8"/>
        <end position="141"/>
    </location>
</feature>
<dbReference type="KEGG" id="prh:LT40_02380"/>
<dbReference type="GO" id="GO:0005198">
    <property type="term" value="F:structural molecule activity"/>
    <property type="evidence" value="ECO:0007669"/>
    <property type="project" value="InterPro"/>
</dbReference>
<dbReference type="HOGENOM" id="CLU_024437_5_2_6"/>
<dbReference type="PANTHER" id="PTHR42792:SF1">
    <property type="entry name" value="FLAGELLAR HOOK-ASSOCIATED PROTEIN 3"/>
    <property type="match status" value="1"/>
</dbReference>
<dbReference type="NCBIfam" id="TIGR02550">
    <property type="entry name" value="flagell_flgL"/>
    <property type="match status" value="1"/>
</dbReference>
<dbReference type="Pfam" id="PF00669">
    <property type="entry name" value="Flagellin_N"/>
    <property type="match status" value="1"/>
</dbReference>